<organism evidence="2 3">
    <name type="scientific">Apophysomyces ossiformis</name>
    <dbReference type="NCBI Taxonomy" id="679940"/>
    <lineage>
        <taxon>Eukaryota</taxon>
        <taxon>Fungi</taxon>
        <taxon>Fungi incertae sedis</taxon>
        <taxon>Mucoromycota</taxon>
        <taxon>Mucoromycotina</taxon>
        <taxon>Mucoromycetes</taxon>
        <taxon>Mucorales</taxon>
        <taxon>Mucorineae</taxon>
        <taxon>Mucoraceae</taxon>
        <taxon>Apophysomyces</taxon>
    </lineage>
</organism>
<dbReference type="Proteomes" id="UP000605846">
    <property type="component" value="Unassembled WGS sequence"/>
</dbReference>
<reference evidence="2" key="1">
    <citation type="submission" date="2020-01" db="EMBL/GenBank/DDBJ databases">
        <title>Genome Sequencing of Three Apophysomyces-Like Fungal Strains Confirms a Novel Fungal Genus in the Mucoromycota with divergent Burkholderia-like Endosymbiotic Bacteria.</title>
        <authorList>
            <person name="Stajich J.E."/>
            <person name="Macias A.M."/>
            <person name="Carter-House D."/>
            <person name="Lovett B."/>
            <person name="Kasson L.R."/>
            <person name="Berry K."/>
            <person name="Grigoriev I."/>
            <person name="Chang Y."/>
            <person name="Spatafora J."/>
            <person name="Kasson M.T."/>
        </authorList>
    </citation>
    <scope>NUCLEOTIDE SEQUENCE</scope>
    <source>
        <strain evidence="2">NRRL A-21654</strain>
    </source>
</reference>
<keyword evidence="3" id="KW-1185">Reference proteome</keyword>
<gene>
    <name evidence="2" type="ORF">EC973_000342</name>
</gene>
<accession>A0A8H7BDT9</accession>
<evidence type="ECO:0000259" key="1">
    <source>
        <dbReference type="Pfam" id="PF03732"/>
    </source>
</evidence>
<dbReference type="AlphaFoldDB" id="A0A8H7BDT9"/>
<evidence type="ECO:0000313" key="3">
    <source>
        <dbReference type="Proteomes" id="UP000605846"/>
    </source>
</evidence>
<dbReference type="InterPro" id="IPR005162">
    <property type="entry name" value="Retrotrans_gag_dom"/>
</dbReference>
<name>A0A8H7BDT9_9FUNG</name>
<feature type="domain" description="Retrotransposon gag" evidence="1">
    <location>
        <begin position="3"/>
        <end position="86"/>
    </location>
</feature>
<proteinExistence type="predicted"/>
<dbReference type="EMBL" id="JABAYA010001013">
    <property type="protein sequence ID" value="KAF7720366.1"/>
    <property type="molecule type" value="Genomic_DNA"/>
</dbReference>
<comment type="caution">
    <text evidence="2">The sequence shown here is derived from an EMBL/GenBank/DDBJ whole genome shotgun (WGS) entry which is preliminary data.</text>
</comment>
<evidence type="ECO:0000313" key="2">
    <source>
        <dbReference type="EMBL" id="KAF7720366.1"/>
    </source>
</evidence>
<dbReference type="OrthoDB" id="2245207at2759"/>
<sequence>ERLFWLTCDDMQRQWFAHTLADRGLRWEQARTHLEKEFGNPFYVWQKKDEHRHLAQRPDESIYLFLERYQEVSYEANLASDQDLVYHYGHRPH</sequence>
<protein>
    <recommendedName>
        <fullName evidence="1">Retrotransposon gag domain-containing protein</fullName>
    </recommendedName>
</protein>
<dbReference type="Pfam" id="PF03732">
    <property type="entry name" value="Retrotrans_gag"/>
    <property type="match status" value="1"/>
</dbReference>
<feature type="non-terminal residue" evidence="2">
    <location>
        <position position="1"/>
    </location>
</feature>